<keyword evidence="6" id="KW-1185">Reference proteome</keyword>
<dbReference type="EMBL" id="QGGY01000009">
    <property type="protein sequence ID" value="PWJ74291.1"/>
    <property type="molecule type" value="Genomic_DNA"/>
</dbReference>
<dbReference type="PROSITE" id="PS51459">
    <property type="entry name" value="FIDO"/>
    <property type="match status" value="1"/>
</dbReference>
<accession>A0AB73T215</accession>
<gene>
    <name evidence="5" type="ORF">C7383_10927</name>
</gene>
<dbReference type="RefSeq" id="WP_109747180.1">
    <property type="nucleotide sequence ID" value="NZ_JANKBI010000010.1"/>
</dbReference>
<reference evidence="5 6" key="1">
    <citation type="submission" date="2018-05" db="EMBL/GenBank/DDBJ databases">
        <authorList>
            <person name="Goeker M."/>
            <person name="Huntemann M."/>
            <person name="Clum A."/>
            <person name="Pillay M."/>
            <person name="Palaniappan K."/>
            <person name="Varghese N."/>
            <person name="Mikhailova N."/>
            <person name="Stamatis D."/>
            <person name="Reddy T."/>
            <person name="Daum C."/>
            <person name="Shapiro N."/>
            <person name="Ivanova N."/>
            <person name="Kyrpides N."/>
            <person name="Woyke T."/>
        </authorList>
    </citation>
    <scope>NUCLEOTIDE SEQUENCE [LARGE SCALE GENOMIC DNA]</scope>
    <source>
        <strain evidence="5 6">DSM 26524</strain>
    </source>
</reference>
<comment type="caution">
    <text evidence="5">The sequence shown here is derived from an EMBL/GenBank/DDBJ whole genome shotgun (WGS) entry which is preliminary data.</text>
</comment>
<evidence type="ECO:0000313" key="5">
    <source>
        <dbReference type="EMBL" id="PWJ74291.1"/>
    </source>
</evidence>
<feature type="site" description="Important for autoinhibition of adenylyltransferase activity" evidence="3">
    <location>
        <position position="107"/>
    </location>
</feature>
<dbReference type="AlphaFoldDB" id="A0AB73T215"/>
<dbReference type="GO" id="GO:0005524">
    <property type="term" value="F:ATP binding"/>
    <property type="evidence" value="ECO:0007669"/>
    <property type="project" value="UniProtKB-KW"/>
</dbReference>
<protein>
    <submittedName>
        <fullName evidence="5">Fic family protein</fullName>
    </submittedName>
</protein>
<feature type="domain" description="Fido" evidence="4">
    <location>
        <begin position="156"/>
        <end position="292"/>
    </location>
</feature>
<dbReference type="PANTHER" id="PTHR13504">
    <property type="entry name" value="FIDO DOMAIN-CONTAINING PROTEIN DDB_G0283145"/>
    <property type="match status" value="1"/>
</dbReference>
<evidence type="ECO:0000256" key="1">
    <source>
        <dbReference type="PIRSR" id="PIRSR640198-1"/>
    </source>
</evidence>
<dbReference type="InterPro" id="IPR036597">
    <property type="entry name" value="Fido-like_dom_sf"/>
</dbReference>
<dbReference type="Proteomes" id="UP000245412">
    <property type="component" value="Unassembled WGS sequence"/>
</dbReference>
<keyword evidence="2" id="KW-0547">Nucleotide-binding</keyword>
<evidence type="ECO:0000259" key="4">
    <source>
        <dbReference type="PROSITE" id="PS51459"/>
    </source>
</evidence>
<feature type="binding site" evidence="2">
    <location>
        <begin position="238"/>
        <end position="245"/>
    </location>
    <ligand>
        <name>ATP</name>
        <dbReference type="ChEBI" id="CHEBI:30616"/>
    </ligand>
</feature>
<feature type="binding site" evidence="2">
    <location>
        <begin position="270"/>
        <end position="271"/>
    </location>
    <ligand>
        <name>ATP</name>
        <dbReference type="ChEBI" id="CHEBI:30616"/>
    </ligand>
</feature>
<proteinExistence type="predicted"/>
<name>A0AB73T215_9FIRM</name>
<dbReference type="InterPro" id="IPR040198">
    <property type="entry name" value="Fido_containing"/>
</dbReference>
<dbReference type="SUPFAM" id="SSF140931">
    <property type="entry name" value="Fic-like"/>
    <property type="match status" value="1"/>
</dbReference>
<dbReference type="PANTHER" id="PTHR13504:SF38">
    <property type="entry name" value="FIDO DOMAIN-CONTAINING PROTEIN"/>
    <property type="match status" value="1"/>
</dbReference>
<dbReference type="InterPro" id="IPR003812">
    <property type="entry name" value="Fido"/>
</dbReference>
<dbReference type="Pfam" id="PF02661">
    <property type="entry name" value="Fic"/>
    <property type="match status" value="1"/>
</dbReference>
<feature type="active site" evidence="1">
    <location>
        <position position="234"/>
    </location>
</feature>
<dbReference type="Gene3D" id="1.10.3290.10">
    <property type="entry name" value="Fido-like domain"/>
    <property type="match status" value="1"/>
</dbReference>
<evidence type="ECO:0000256" key="2">
    <source>
        <dbReference type="PIRSR" id="PIRSR640198-2"/>
    </source>
</evidence>
<evidence type="ECO:0000313" key="6">
    <source>
        <dbReference type="Proteomes" id="UP000245412"/>
    </source>
</evidence>
<evidence type="ECO:0000256" key="3">
    <source>
        <dbReference type="PIRSR" id="PIRSR640198-3"/>
    </source>
</evidence>
<keyword evidence="2" id="KW-0067">ATP-binding</keyword>
<organism evidence="5 6">
    <name type="scientific">Murimonas intestini</name>
    <dbReference type="NCBI Taxonomy" id="1337051"/>
    <lineage>
        <taxon>Bacteria</taxon>
        <taxon>Bacillati</taxon>
        <taxon>Bacillota</taxon>
        <taxon>Clostridia</taxon>
        <taxon>Lachnospirales</taxon>
        <taxon>Lachnospiraceae</taxon>
        <taxon>Murimonas</taxon>
    </lineage>
</organism>
<sequence length="309" mass="35611">MEYLTVTQAAEKWGISTRRVRLLCANGEIDGVIRKGKLYMIPAGTDKPLDKRKLPNKRKRGEFADILTAIDSKKVKLDSMRPLTAGETQRLRDEFMIDFTYNSNAIEGNTLTLRETAMVLEGMTIDRKPLKDHLEAVGHRDAFLYIVEIAQNKVRLRDTEIKAIHSLVLINRPEDKGIYRRIPVTIAGAYTEPAQPYLIEPKLAELLSENEERKKTMHPTERIARFHLEFEGIHPFIDGNGRTGRLLLNLELIRSGYPAINVKFADRRRYYEAFDTFYRDGKANDMVLLVAEYVSQRLDQYLEIVKLKS</sequence>